<dbReference type="EMBL" id="SLZR01000005">
    <property type="protein sequence ID" value="TCS41649.1"/>
    <property type="molecule type" value="Genomic_DNA"/>
</dbReference>
<accession>A0A4R3I8M6</accession>
<comment type="caution">
    <text evidence="1">The sequence shown here is derived from an EMBL/GenBank/DDBJ whole genome shotgun (WGS) entry which is preliminary data.</text>
</comment>
<dbReference type="OrthoDB" id="6196782at2"/>
<dbReference type="RefSeq" id="WP_132701055.1">
    <property type="nucleotide sequence ID" value="NZ_SLZR01000005.1"/>
</dbReference>
<sequence>MTLWRKQTQNETTQSRLHIEFGELTYYRSNGAITRLEIDDLRLAELRVINGEVYWYLEDQSGAFALIPETMTSIGLLRRYLSNWRGFNYDGLLRFDTEQQTRLQLWPLLQDRVA</sequence>
<gene>
    <name evidence="1" type="ORF">BCF53_10576</name>
</gene>
<organism evidence="1 2">
    <name type="scientific">Reinekea marinisedimentorum</name>
    <dbReference type="NCBI Taxonomy" id="230495"/>
    <lineage>
        <taxon>Bacteria</taxon>
        <taxon>Pseudomonadati</taxon>
        <taxon>Pseudomonadota</taxon>
        <taxon>Gammaproteobacteria</taxon>
        <taxon>Oceanospirillales</taxon>
        <taxon>Saccharospirillaceae</taxon>
        <taxon>Reinekea</taxon>
    </lineage>
</organism>
<evidence type="ECO:0000313" key="2">
    <source>
        <dbReference type="Proteomes" id="UP000295793"/>
    </source>
</evidence>
<proteinExistence type="predicted"/>
<keyword evidence="2" id="KW-1185">Reference proteome</keyword>
<dbReference type="AlphaFoldDB" id="A0A4R3I8M6"/>
<reference evidence="1 2" key="1">
    <citation type="submission" date="2019-03" db="EMBL/GenBank/DDBJ databases">
        <title>Genomic Encyclopedia of Archaeal and Bacterial Type Strains, Phase II (KMG-II): from individual species to whole genera.</title>
        <authorList>
            <person name="Goeker M."/>
        </authorList>
    </citation>
    <scope>NUCLEOTIDE SEQUENCE [LARGE SCALE GENOMIC DNA]</scope>
    <source>
        <strain evidence="1 2">DSM 15388</strain>
    </source>
</reference>
<protein>
    <submittedName>
        <fullName evidence="1">Uncharacterized protein</fullName>
    </submittedName>
</protein>
<dbReference type="Proteomes" id="UP000295793">
    <property type="component" value="Unassembled WGS sequence"/>
</dbReference>
<name>A0A4R3I8M6_9GAMM</name>
<evidence type="ECO:0000313" key="1">
    <source>
        <dbReference type="EMBL" id="TCS41649.1"/>
    </source>
</evidence>